<feature type="transmembrane region" description="Helical" evidence="6">
    <location>
        <begin position="273"/>
        <end position="295"/>
    </location>
</feature>
<dbReference type="Pfam" id="PF00001">
    <property type="entry name" value="7tm_1"/>
    <property type="match status" value="1"/>
</dbReference>
<organism evidence="8 9">
    <name type="scientific">Batillaria attramentaria</name>
    <dbReference type="NCBI Taxonomy" id="370345"/>
    <lineage>
        <taxon>Eukaryota</taxon>
        <taxon>Metazoa</taxon>
        <taxon>Spiralia</taxon>
        <taxon>Lophotrochozoa</taxon>
        <taxon>Mollusca</taxon>
        <taxon>Gastropoda</taxon>
        <taxon>Caenogastropoda</taxon>
        <taxon>Sorbeoconcha</taxon>
        <taxon>Cerithioidea</taxon>
        <taxon>Batillariidae</taxon>
        <taxon>Batillaria</taxon>
    </lineage>
</organism>
<dbReference type="AlphaFoldDB" id="A0ABD0LNA5"/>
<feature type="transmembrane region" description="Helical" evidence="6">
    <location>
        <begin position="113"/>
        <end position="140"/>
    </location>
</feature>
<evidence type="ECO:0000256" key="5">
    <source>
        <dbReference type="RuleBase" id="RU000688"/>
    </source>
</evidence>
<comment type="subcellular location">
    <subcellularLocation>
        <location evidence="1">Membrane</location>
    </subcellularLocation>
</comment>
<name>A0ABD0LNA5_9CAEN</name>
<dbReference type="PANTHER" id="PTHR46641">
    <property type="entry name" value="FMRFAMIDE RECEPTOR-RELATED"/>
    <property type="match status" value="1"/>
</dbReference>
<dbReference type="InterPro" id="IPR017452">
    <property type="entry name" value="GPCR_Rhodpsn_7TM"/>
</dbReference>
<comment type="similarity">
    <text evidence="5">Belongs to the G-protein coupled receptor 1 family.</text>
</comment>
<evidence type="ECO:0000256" key="1">
    <source>
        <dbReference type="ARBA" id="ARBA00004370"/>
    </source>
</evidence>
<feature type="transmembrane region" description="Helical" evidence="6">
    <location>
        <begin position="73"/>
        <end position="93"/>
    </location>
</feature>
<keyword evidence="5" id="KW-0807">Transducer</keyword>
<feature type="transmembrane region" description="Helical" evidence="6">
    <location>
        <begin position="315"/>
        <end position="338"/>
    </location>
</feature>
<keyword evidence="5" id="KW-0675">Receptor</keyword>
<gene>
    <name evidence="8" type="ORF">BaRGS_00008005</name>
</gene>
<reference evidence="8 9" key="1">
    <citation type="journal article" date="2023" name="Sci. Data">
        <title>Genome assembly of the Korean intertidal mud-creeper Batillaria attramentaria.</title>
        <authorList>
            <person name="Patra A.K."/>
            <person name="Ho P.T."/>
            <person name="Jun S."/>
            <person name="Lee S.J."/>
            <person name="Kim Y."/>
            <person name="Won Y.J."/>
        </authorList>
    </citation>
    <scope>NUCLEOTIDE SEQUENCE [LARGE SCALE GENOMIC DNA]</scope>
    <source>
        <strain evidence="8">Wonlab-2016</strain>
    </source>
</reference>
<feature type="transmembrane region" description="Helical" evidence="6">
    <location>
        <begin position="39"/>
        <end position="66"/>
    </location>
</feature>
<evidence type="ECO:0000313" key="8">
    <source>
        <dbReference type="EMBL" id="KAK7500761.1"/>
    </source>
</evidence>
<dbReference type="GO" id="GO:0004930">
    <property type="term" value="F:G protein-coupled receptor activity"/>
    <property type="evidence" value="ECO:0007669"/>
    <property type="project" value="UniProtKB-KW"/>
</dbReference>
<dbReference type="InterPro" id="IPR000276">
    <property type="entry name" value="GPCR_Rhodpsn"/>
</dbReference>
<keyword evidence="9" id="KW-1185">Reference proteome</keyword>
<dbReference type="PANTHER" id="PTHR46641:SF2">
    <property type="entry name" value="FMRFAMIDE RECEPTOR"/>
    <property type="match status" value="1"/>
</dbReference>
<keyword evidence="2 5" id="KW-0812">Transmembrane</keyword>
<evidence type="ECO:0000256" key="3">
    <source>
        <dbReference type="ARBA" id="ARBA00022989"/>
    </source>
</evidence>
<feature type="domain" description="G-protein coupled receptors family 1 profile" evidence="7">
    <location>
        <begin position="56"/>
        <end position="335"/>
    </location>
</feature>
<dbReference type="Gene3D" id="1.20.1070.10">
    <property type="entry name" value="Rhodopsin 7-helix transmembrane proteins"/>
    <property type="match status" value="1"/>
</dbReference>
<feature type="transmembrane region" description="Helical" evidence="6">
    <location>
        <begin position="223"/>
        <end position="244"/>
    </location>
</feature>
<feature type="transmembrane region" description="Helical" evidence="6">
    <location>
        <begin position="161"/>
        <end position="183"/>
    </location>
</feature>
<dbReference type="PROSITE" id="PS50262">
    <property type="entry name" value="G_PROTEIN_RECEP_F1_2"/>
    <property type="match status" value="1"/>
</dbReference>
<dbReference type="GO" id="GO:0016020">
    <property type="term" value="C:membrane"/>
    <property type="evidence" value="ECO:0007669"/>
    <property type="project" value="UniProtKB-SubCell"/>
</dbReference>
<sequence length="383" mass="43725">MNWTRNFSMMSTQPLPIGTSPSTGLPGLLDDQTRELIDVIIFCGLLPVVFLMGLAGNVMSLVVLLVQGTTETTNVILIGLTITDLVYVIVWYVPRLGCILEHFHPLFVVNMEAFGTAFIHFSLSYLLGRVSACFVCLVALERYLAVLHPFKAARIMSRSRVLAACVMIYVFVFVLGAFQFMIFDIDSVYHPAFNTTVLAVVYTSFMEENPEFIEYYTDVVTWFLYRVVPLFFVLFCTRSILVALRKRYSDLMKMRPGKEENDKRLEQQKITKMLICVCIVFIVCTFPGTVYHLAFRLVPDYGFSLLGRYKNMANIMASLVYLFELTNSSINFILYMATSKKFSMTYRRIFLCGWRVKKGEITSSIRQNTENVGLSSISESQMD</sequence>
<dbReference type="EMBL" id="JACVVK020000035">
    <property type="protein sequence ID" value="KAK7500761.1"/>
    <property type="molecule type" value="Genomic_DNA"/>
</dbReference>
<evidence type="ECO:0000256" key="4">
    <source>
        <dbReference type="ARBA" id="ARBA00023136"/>
    </source>
</evidence>
<evidence type="ECO:0000259" key="7">
    <source>
        <dbReference type="PROSITE" id="PS50262"/>
    </source>
</evidence>
<evidence type="ECO:0000313" key="9">
    <source>
        <dbReference type="Proteomes" id="UP001519460"/>
    </source>
</evidence>
<evidence type="ECO:0000256" key="2">
    <source>
        <dbReference type="ARBA" id="ARBA00022692"/>
    </source>
</evidence>
<evidence type="ECO:0000256" key="6">
    <source>
        <dbReference type="SAM" id="Phobius"/>
    </source>
</evidence>
<proteinExistence type="inferred from homology"/>
<keyword evidence="5" id="KW-0297">G-protein coupled receptor</keyword>
<keyword evidence="3 6" id="KW-1133">Transmembrane helix</keyword>
<protein>
    <recommendedName>
        <fullName evidence="7">G-protein coupled receptors family 1 profile domain-containing protein</fullName>
    </recommendedName>
</protein>
<dbReference type="InterPro" id="IPR052954">
    <property type="entry name" value="GPCR-Ligand_Int"/>
</dbReference>
<comment type="caution">
    <text evidence="8">The sequence shown here is derived from an EMBL/GenBank/DDBJ whole genome shotgun (WGS) entry which is preliminary data.</text>
</comment>
<accession>A0ABD0LNA5</accession>
<dbReference type="PRINTS" id="PR00237">
    <property type="entry name" value="GPCRRHODOPSN"/>
</dbReference>
<dbReference type="Proteomes" id="UP001519460">
    <property type="component" value="Unassembled WGS sequence"/>
</dbReference>
<dbReference type="SUPFAM" id="SSF81321">
    <property type="entry name" value="Family A G protein-coupled receptor-like"/>
    <property type="match status" value="1"/>
</dbReference>
<dbReference type="PROSITE" id="PS00237">
    <property type="entry name" value="G_PROTEIN_RECEP_F1_1"/>
    <property type="match status" value="1"/>
</dbReference>
<keyword evidence="4 6" id="KW-0472">Membrane</keyword>
<dbReference type="CDD" id="cd14978">
    <property type="entry name" value="7tmA_FMRFamide_R-like"/>
    <property type="match status" value="1"/>
</dbReference>